<comment type="caution">
    <text evidence="1">The sequence shown here is derived from an EMBL/GenBank/DDBJ whole genome shotgun (WGS) entry which is preliminary data.</text>
</comment>
<protein>
    <submittedName>
        <fullName evidence="1">Uncharacterized protein</fullName>
    </submittedName>
</protein>
<evidence type="ECO:0000313" key="1">
    <source>
        <dbReference type="EMBL" id="KKM18222.1"/>
    </source>
</evidence>
<accession>A0A0F9HSX1</accession>
<dbReference type="EMBL" id="LAZR01014267">
    <property type="protein sequence ID" value="KKM18222.1"/>
    <property type="molecule type" value="Genomic_DNA"/>
</dbReference>
<proteinExistence type="predicted"/>
<gene>
    <name evidence="1" type="ORF">LCGC14_1667840</name>
</gene>
<name>A0A0F9HSX1_9ZZZZ</name>
<reference evidence="1" key="1">
    <citation type="journal article" date="2015" name="Nature">
        <title>Complex archaea that bridge the gap between prokaryotes and eukaryotes.</title>
        <authorList>
            <person name="Spang A."/>
            <person name="Saw J.H."/>
            <person name="Jorgensen S.L."/>
            <person name="Zaremba-Niedzwiedzka K."/>
            <person name="Martijn J."/>
            <person name="Lind A.E."/>
            <person name="van Eijk R."/>
            <person name="Schleper C."/>
            <person name="Guy L."/>
            <person name="Ettema T.J."/>
        </authorList>
    </citation>
    <scope>NUCLEOTIDE SEQUENCE</scope>
</reference>
<dbReference type="AlphaFoldDB" id="A0A0F9HSX1"/>
<sequence>MAEPVKVESDELRQALQIRQTFTTLTHEYGKLAFTQRSIDKEKVEIGNRFDELLKEEQQFVTELIDKYGSGTLNVDTGEFTPENE</sequence>
<organism evidence="1">
    <name type="scientific">marine sediment metagenome</name>
    <dbReference type="NCBI Taxonomy" id="412755"/>
    <lineage>
        <taxon>unclassified sequences</taxon>
        <taxon>metagenomes</taxon>
        <taxon>ecological metagenomes</taxon>
    </lineage>
</organism>